<dbReference type="FunCoup" id="A0A3Q1ISP0">
    <property type="interactions" value="1851"/>
</dbReference>
<evidence type="ECO:0000256" key="13">
    <source>
        <dbReference type="ARBA" id="ARBA00023136"/>
    </source>
</evidence>
<reference evidence="22" key="1">
    <citation type="submission" date="2021-04" db="EMBL/GenBank/DDBJ databases">
        <authorList>
            <consortium name="Wellcome Sanger Institute Data Sharing"/>
        </authorList>
    </citation>
    <scope>NUCLEOTIDE SEQUENCE [LARGE SCALE GENOMIC DNA]</scope>
</reference>
<keyword evidence="7 20" id="KW-0479">Metal-binding</keyword>
<keyword evidence="3" id="KW-0813">Transport</keyword>
<comment type="subunit">
    <text evidence="18">Component of the ubiquinol-cytochrome c oxidoreductase (cytochrome b-c1 complex, complex III, CIII), a multisubunit enzyme composed of 11 subunits. The complex is composed of 3 respiratory subunits cytochrome b, cytochrome c1 and Rieske protein UQCRFS1, 2 core protein subunits UQCRC1/QCR1 and UQCRC2/QCR2, and 6 low-molecular weight protein subunits UQCRH/QCR6, UQCRB/QCR7, UQCRQ/QCR8, UQCR10/QCR9, UQCR11/QCR10 and subunit 9, the cleavage product of Rieske protein UQCRFS1. The complex exists as an obligatory dimer and forms supercomplexes (SCs) in the inner mitochondrial membrane with NADH-ubiquinone oxidoreductase (complex I, CI) and cytochrome c oxidase (complex IV, CIV), resulting in different assemblies (supercomplex SCI(1)III(2)IV(1) and megacomplex MCI(2)III(2)IV(2)). Interacts with FLVCR2; this interaction occurs in the absence of heme and is disrupted upon heme binding.</text>
</comment>
<evidence type="ECO:0000256" key="14">
    <source>
        <dbReference type="ARBA" id="ARBA00040084"/>
    </source>
</evidence>
<evidence type="ECO:0000256" key="11">
    <source>
        <dbReference type="ARBA" id="ARBA00023004"/>
    </source>
</evidence>
<dbReference type="Gene3D" id="1.10.760.10">
    <property type="entry name" value="Cytochrome c-like domain"/>
    <property type="match status" value="1"/>
</dbReference>
<gene>
    <name evidence="22" type="primary">CYC1</name>
</gene>
<dbReference type="OrthoDB" id="5925at2759"/>
<dbReference type="SUPFAM" id="SSF81496">
    <property type="entry name" value="Cytochrome c1 subunit of cytochrome bc1 complex (Ubiquinol-cytochrome c reductase), transmembrane anchor"/>
    <property type="match status" value="1"/>
</dbReference>
<keyword evidence="23" id="KW-1185">Reference proteome</keyword>
<evidence type="ECO:0000256" key="5">
    <source>
        <dbReference type="ARBA" id="ARBA00022660"/>
    </source>
</evidence>
<dbReference type="FunFam" id="1.10.760.10:FF:000002">
    <property type="entry name" value="Cytochrome c1, heme protein"/>
    <property type="match status" value="1"/>
</dbReference>
<dbReference type="PANTHER" id="PTHR10266">
    <property type="entry name" value="CYTOCHROME C1"/>
    <property type="match status" value="1"/>
</dbReference>
<evidence type="ECO:0000256" key="15">
    <source>
        <dbReference type="ARBA" id="ARBA00041262"/>
    </source>
</evidence>
<reference evidence="22" key="2">
    <citation type="submission" date="2025-08" db="UniProtKB">
        <authorList>
            <consortium name="Ensembl"/>
        </authorList>
    </citation>
    <scope>IDENTIFICATION</scope>
</reference>
<keyword evidence="10" id="KW-1133">Transmembrane helix</keyword>
<keyword evidence="5" id="KW-0679">Respiratory chain</keyword>
<evidence type="ECO:0000256" key="1">
    <source>
        <dbReference type="ARBA" id="ARBA00004273"/>
    </source>
</evidence>
<evidence type="ECO:0000256" key="7">
    <source>
        <dbReference type="ARBA" id="ARBA00022723"/>
    </source>
</evidence>
<name>A0A3Q1ISP0_ANATE</name>
<dbReference type="Proteomes" id="UP000265040">
    <property type="component" value="Chromosome 5"/>
</dbReference>
<dbReference type="Pfam" id="PF02167">
    <property type="entry name" value="Cytochrom_C1"/>
    <property type="match status" value="1"/>
</dbReference>
<evidence type="ECO:0000256" key="17">
    <source>
        <dbReference type="ARBA" id="ARBA00041779"/>
    </source>
</evidence>
<evidence type="ECO:0000313" key="22">
    <source>
        <dbReference type="Ensembl" id="ENSATEP00000006876.1"/>
    </source>
</evidence>
<evidence type="ECO:0000256" key="8">
    <source>
        <dbReference type="ARBA" id="ARBA00022792"/>
    </source>
</evidence>
<dbReference type="PANTHER" id="PTHR10266:SF3">
    <property type="entry name" value="CYTOCHROME C1, HEME PROTEIN, MITOCHONDRIAL"/>
    <property type="match status" value="1"/>
</dbReference>
<evidence type="ECO:0000256" key="19">
    <source>
        <dbReference type="ARBA" id="ARBA00079825"/>
    </source>
</evidence>
<dbReference type="InterPro" id="IPR036909">
    <property type="entry name" value="Cyt_c-like_dom_sf"/>
</dbReference>
<evidence type="ECO:0000256" key="4">
    <source>
        <dbReference type="ARBA" id="ARBA00022617"/>
    </source>
</evidence>
<evidence type="ECO:0000256" key="20">
    <source>
        <dbReference type="PIRSR" id="PIRSR602326-1"/>
    </source>
</evidence>
<keyword evidence="4 20" id="KW-0349">Heme</keyword>
<dbReference type="OMA" id="WVKKFKW"/>
<dbReference type="InterPro" id="IPR021157">
    <property type="entry name" value="Cyt_c1_TM_anchor_C"/>
</dbReference>
<evidence type="ECO:0000256" key="2">
    <source>
        <dbReference type="ARBA" id="ARBA00006488"/>
    </source>
</evidence>
<sequence length="307" mass="33612">MAALRVAVLSGSGRALLSTPKTIKTPKANMSFASLPRNKKVALTTLGVLTAGGAGLALMLHQAVKASDLELHPPQYPWTHAGPLSSLDHASVRRGYQVYKQVCAACHSMEYLAFRNLVGVSHTEAEVKAIAEEFEVVDGPDESGEMFTRPGKLSDYFPKPYPNPEAARAANSGALPPDLSYIVNARHGGEDYVFSLLTGYCDPPAGVSVREGLYYNPYFPGQAIAMAPPIYNEVLEYDDGTPATMSQVAKDVCTFLRWAAEPEHDQRKRMGLKLLLGSAILMPLLYYMKRHKWSALKSRKIAYRPPK</sequence>
<reference evidence="22" key="3">
    <citation type="submission" date="2025-09" db="UniProtKB">
        <authorList>
            <consortium name="Ensembl"/>
        </authorList>
    </citation>
    <scope>IDENTIFICATION</scope>
</reference>
<evidence type="ECO:0000256" key="10">
    <source>
        <dbReference type="ARBA" id="ARBA00022989"/>
    </source>
</evidence>
<keyword evidence="6" id="KW-0812">Transmembrane</keyword>
<evidence type="ECO:0000256" key="16">
    <source>
        <dbReference type="ARBA" id="ARBA00041724"/>
    </source>
</evidence>
<dbReference type="PROSITE" id="PS51007">
    <property type="entry name" value="CYTC"/>
    <property type="match status" value="1"/>
</dbReference>
<dbReference type="PRINTS" id="PR00603">
    <property type="entry name" value="CYTOCHROMEC1"/>
</dbReference>
<feature type="binding site" description="covalent" evidence="20">
    <location>
        <position position="226"/>
    </location>
    <ligand>
        <name>heme c</name>
        <dbReference type="ChEBI" id="CHEBI:61717"/>
    </ligand>
</feature>
<evidence type="ECO:0000259" key="21">
    <source>
        <dbReference type="PROSITE" id="PS51007"/>
    </source>
</evidence>
<proteinExistence type="inferred from homology"/>
<keyword evidence="9" id="KW-0249">Electron transport</keyword>
<dbReference type="AlphaFoldDB" id="A0A3Q1ISP0"/>
<evidence type="ECO:0000313" key="23">
    <source>
        <dbReference type="Proteomes" id="UP000265040"/>
    </source>
</evidence>
<dbReference type="GO" id="GO:0009055">
    <property type="term" value="F:electron transfer activity"/>
    <property type="evidence" value="ECO:0007669"/>
    <property type="project" value="InterPro"/>
</dbReference>
<feature type="binding site" description="covalent" evidence="20">
    <location>
        <position position="106"/>
    </location>
    <ligand>
        <name>heme c</name>
        <dbReference type="ChEBI" id="CHEBI:61717"/>
    </ligand>
</feature>
<accession>A0A3Q1ISP0</accession>
<keyword evidence="11 20" id="KW-0408">Iron</keyword>
<comment type="subcellular location">
    <subcellularLocation>
        <location evidence="1">Mitochondrion inner membrane</location>
    </subcellularLocation>
</comment>
<comment type="cofactor">
    <cofactor evidence="20">
        <name>heme c</name>
        <dbReference type="ChEBI" id="CHEBI:61717"/>
    </cofactor>
    <text evidence="20">Binds 1 heme c group covalently per subunit.</text>
</comment>
<evidence type="ECO:0000256" key="6">
    <source>
        <dbReference type="ARBA" id="ARBA00022692"/>
    </source>
</evidence>
<evidence type="ECO:0000256" key="3">
    <source>
        <dbReference type="ARBA" id="ARBA00022448"/>
    </source>
</evidence>
<evidence type="ECO:0000256" key="18">
    <source>
        <dbReference type="ARBA" id="ARBA00062753"/>
    </source>
</evidence>
<dbReference type="FunFam" id="1.20.5.100:FF:000003">
    <property type="entry name" value="Cytochrome c1, heme protein, mitochondrial"/>
    <property type="match status" value="1"/>
</dbReference>
<evidence type="ECO:0000256" key="12">
    <source>
        <dbReference type="ARBA" id="ARBA00023128"/>
    </source>
</evidence>
<organism evidence="22 23">
    <name type="scientific">Anabas testudineus</name>
    <name type="common">Climbing perch</name>
    <name type="synonym">Anthias testudineus</name>
    <dbReference type="NCBI Taxonomy" id="64144"/>
    <lineage>
        <taxon>Eukaryota</taxon>
        <taxon>Metazoa</taxon>
        <taxon>Chordata</taxon>
        <taxon>Craniata</taxon>
        <taxon>Vertebrata</taxon>
        <taxon>Euteleostomi</taxon>
        <taxon>Actinopterygii</taxon>
        <taxon>Neopterygii</taxon>
        <taxon>Teleostei</taxon>
        <taxon>Neoteleostei</taxon>
        <taxon>Acanthomorphata</taxon>
        <taxon>Anabantaria</taxon>
        <taxon>Anabantiformes</taxon>
        <taxon>Anabantoidei</taxon>
        <taxon>Anabantidae</taxon>
        <taxon>Anabas</taxon>
    </lineage>
</organism>
<dbReference type="SUPFAM" id="SSF46626">
    <property type="entry name" value="Cytochrome c"/>
    <property type="match status" value="1"/>
</dbReference>
<dbReference type="GeneTree" id="ENSGT00390000012445"/>
<evidence type="ECO:0000256" key="9">
    <source>
        <dbReference type="ARBA" id="ARBA00022982"/>
    </source>
</evidence>
<dbReference type="InterPro" id="IPR009056">
    <property type="entry name" value="Cyt_c-like_dom"/>
</dbReference>
<keyword evidence="12" id="KW-0496">Mitochondrion</keyword>
<keyword evidence="8" id="KW-0999">Mitochondrion inner membrane</keyword>
<dbReference type="GO" id="GO:0020037">
    <property type="term" value="F:heme binding"/>
    <property type="evidence" value="ECO:0007669"/>
    <property type="project" value="InterPro"/>
</dbReference>
<dbReference type="GO" id="GO:0046872">
    <property type="term" value="F:metal ion binding"/>
    <property type="evidence" value="ECO:0007669"/>
    <property type="project" value="UniProtKB-KW"/>
</dbReference>
<keyword evidence="13" id="KW-0472">Membrane</keyword>
<dbReference type="STRING" id="64144.ENSATEP00000006876"/>
<dbReference type="GO" id="GO:0005743">
    <property type="term" value="C:mitochondrial inner membrane"/>
    <property type="evidence" value="ECO:0007669"/>
    <property type="project" value="UniProtKB-SubCell"/>
</dbReference>
<feature type="binding site" description="covalent" evidence="20">
    <location>
        <position position="103"/>
    </location>
    <ligand>
        <name>heme c</name>
        <dbReference type="ChEBI" id="CHEBI:61717"/>
    </ligand>
</feature>
<feature type="domain" description="Cytochrome c" evidence="21">
    <location>
        <begin position="90"/>
        <end position="242"/>
    </location>
</feature>
<dbReference type="InterPro" id="IPR002326">
    <property type="entry name" value="Cyt_c1"/>
</dbReference>
<dbReference type="GO" id="GO:0006122">
    <property type="term" value="P:mitochondrial electron transport, ubiquinol to cytochrome c"/>
    <property type="evidence" value="ECO:0007669"/>
    <property type="project" value="TreeGrafter"/>
</dbReference>
<protein>
    <recommendedName>
        <fullName evidence="14">Cytochrome c1, heme protein, mitochondrial</fullName>
    </recommendedName>
    <alternativeName>
        <fullName evidence="17">Complex III subunit 4</fullName>
    </alternativeName>
    <alternativeName>
        <fullName evidence="16">Complex III subunit IV</fullName>
    </alternativeName>
    <alternativeName>
        <fullName evidence="15">Cytochrome b-c1 complex subunit 4</fullName>
    </alternativeName>
    <alternativeName>
        <fullName evidence="19">Ubiquinol-cytochrome-c reductase complex cytochrome c1 subunit</fullName>
    </alternativeName>
</protein>
<comment type="similarity">
    <text evidence="2">Belongs to the cytochrome c family.</text>
</comment>
<dbReference type="InParanoid" id="A0A3Q1ISP0"/>
<dbReference type="Ensembl" id="ENSATET00000006989.3">
    <property type="protein sequence ID" value="ENSATEP00000006876.1"/>
    <property type="gene ID" value="ENSATEG00000004819.3"/>
</dbReference>
<feature type="binding site" description="covalent" evidence="20">
    <location>
        <position position="107"/>
    </location>
    <ligand>
        <name>heme c</name>
        <dbReference type="ChEBI" id="CHEBI:61717"/>
    </ligand>
</feature>
<dbReference type="Gene3D" id="1.20.5.100">
    <property type="entry name" value="Cytochrome c1, transmembrane anchor, C-terminal"/>
    <property type="match status" value="1"/>
</dbReference>